<dbReference type="InterPro" id="IPR000152">
    <property type="entry name" value="EGF-type_Asp/Asn_hydroxyl_site"/>
</dbReference>
<dbReference type="InterPro" id="IPR026823">
    <property type="entry name" value="cEGF"/>
</dbReference>
<sequence length="2506" mass="268273">MKISFVALLLLLLTVSCKIDCGRGQDLDPSVYRVTLTEDEASSPGQYVLTLGFTETPGSGFTVHIIGKDRDKFHLNSTTYVITTAVALPADNYVLVIVGESSVAEAHITVVAGETACESQAFGKCSQLCAVSNSSQRGYICSCLEHYTLQSDGLSCRANAPYPLLLYAEGDSIMSYDALTHQSKSIYSLPVDSENSIDLFVYGYSSQVIYYINETRSLISSVSFETRETLVISSSIGRVEGLAFDWVSGNLYFTDSIMGWIGLYHVSSGHVTPVLQSLPHPRAVVVFPEEPYRYIFWAEGSSVSNSTIKRANLNGSNVVTIATEVVNPVAMAIDVVDLKLYWISDNGHVCRSSFDGSNQGVVHVSEDVVFNGIAVFEDFIYLTNSANSSIIRINKLTTNDRPIVLVYTDSNSIGPIHVNHSLLQTTDSSDIDECLINNGGCGQGCVNTIGSYYCTCIYGYSLDEDERTCHNADVCDVSVLQCTQSCTNATGSDPQCTCNPGYTLSSDGVSCQDINECFVSSLCSHGCHNTNGSFHCSCPSGFFLASDRRNCIGCSNGTCSQLCVTGADSFHCACRPGFTLGTDGRSCFPSLDTSLILSITQLSLGSSIGSVYETSLTGVPSNILVPLFYSFENTGYQTGIVYALDVNVEASVLYFCDRNSSELWSTQLNGNEQSQSRERILTDVSAWGMTYDWINGYLYWTEDQSGEIRRVSINDSSFEPETVYTGLDTPRGIVVNPFSNHLYWTEGGSTPSIKRGSLNNSTQEDFSVSLSSSSRPTGITIDYINSRLIWGDQASSCLSMSNLNGNDITVLLNTSTETAPFQLVINGDRLYWSTEGSSLFSSVSLFRREQVNSLDLVGGFNPQPVVYGITTIDQNKRPNSGYHICLLNSLHCSHYCVVNGVGVAQCSCPTGYVLLTDQKTCARTQSCIGQARTCTGDFANIATSIPFFLRPDRAGSSLNPLDNPLLYLGRVVSDCSVLSVEYLDNSCQYSNVSSSILSVAGSQLIGIDVDDVAWALFNGRTVTVQLQCSAPSITPAFCVNFEVSSANRAVSCGHSNGGCSHFCTVSLSSIPVCSCPHGLVLGQNGYTCFNPCDPNPCQNGGVCQLDSSGHSFCQCQDSSYIGRFCSIPSQPECGIGGICTATPIPTVQRLPSGDRLVGFGLFEGVCSAVGGYCVGEEECSSCACPLDRVYQAQTESCVNLNQACPYIFNDSSVTVPTLYVSDSSYLVTVMDHSLTVILSANRTALNSQCSISNAQINTFNGWTGINTNTFELTSDAKIKVGSGIPTAGLTGQLVRLTFSCSAGEGGCLLFKIFGHNNNSPYSEICNDCAGNFEGYYNLGIPTFARPISNDSPLTNMSLQFNRQDVLGCNTDSSSVTYSRCDGVQSAGDIIYATQNRLQGRNINDVTSWDAVTNSLINATVSCQSGISFCVLFTIENSVTNDPCSPSPCSNNATCTTVGSSSYHCSCPEGFTGPTCSEIDYCLSHTCLNSGVCINGPGYASCLCPANTVPPYCIGPDDRDTGPCLLSPCDNGGTCISKGSHSYICQCPGGFTGLHCNTIDACFSSPCPVNATCIPDGSSHLCFCQNSSQSGCDDVCDPDPCLNGGSCLESDFSYTCSCPDGFFGDYCQIELIEVPENASCLPGPCQNGGTCDHILLDTFTCTCPPDFTGNTFTCDSFFCESPCLNGGTCSGPLTCTCDYTYTGNDCSRRFCPADYCRGRGTCFLDEFEEPPAPSCNCVGYFGPRCDFQSSTLSNNEAGGLSAGVIIAVIIIIIIVVAVVIFFKRSVYPNIQRRKAQRALWHLDSTLVHANPAVTQSLLESGSTPPKNTNCTNALDNPIYGTVPAIASESDSEEFSASFGEFTEPEEPKYENPINTRNGIAPVLMDKIPNAVVINRYVDTASPERDLSPVPQEPQPYEKIVKISMPSEQNGGTCDHIFFDIFACPDLSSDTCNTSINDSCNSNPCFNNSDCELNLESTFIIIFSPDFTGDMCNTSINDSCDPNPCFNNGTYDSDLPDTFTCICPPDFTGDTCNTSINDSCDPNPCFNNGTCDSDSPDTFTCICPPDFTGDTCNTSINDSCDPNPCFNNGTCDSDSPDTFTCICPPDFTGDTCNTSINDSCDPNPCFNNGTCDSDSPDTFTCICPPDFTGDTCNTSINDSCDPNPCFNNGTCDSDSPDTFTCTCPPGYRGDTCQIPTCDSNPCNNGATCQIEDSSNTFTCDCSFGYTGLLCDAVIDLCQSDPCNNGSCTLVSPGNINCDCLPGYTGTTCNEPINLCDPNPCNGGSCTQVSFDNFTCDCPSGFTGDRCQTDIDECALYNPCNNGGNCTNTAPGFTCQCAPGYDGSTCSEVFCESPCLNGGTCSGPLTCTCDYTYTGNDCSRRFCPADYCKGRGTCFLDEFEEPPAPSCNCDGYFGPRCNFKRSTLSKNETAGLSAGVIIAVIIIIIIVVAVVIFFISIRKRKAQRTLGHFDSTLIHVNPAVTLSPLESGSTPPKNTNSTNTLDNDDTSNV</sequence>
<dbReference type="SUPFAM" id="SSF63825">
    <property type="entry name" value="YWTD domain"/>
    <property type="match status" value="2"/>
</dbReference>
<dbReference type="PANTHER" id="PTHR24033">
    <property type="entry name" value="EGF-LIKE DOMAIN-CONTAINING PROTEIN"/>
    <property type="match status" value="1"/>
</dbReference>
<dbReference type="InterPro" id="IPR000742">
    <property type="entry name" value="EGF"/>
</dbReference>
<feature type="domain" description="EGF-like" evidence="11">
    <location>
        <begin position="1994"/>
        <end position="2031"/>
    </location>
</feature>
<feature type="disulfide bond" evidence="7">
    <location>
        <begin position="1678"/>
        <end position="1688"/>
    </location>
</feature>
<keyword evidence="2 7" id="KW-0245">EGF-like domain</keyword>
<feature type="disulfide bond" evidence="7">
    <location>
        <begin position="2348"/>
        <end position="2358"/>
    </location>
</feature>
<feature type="domain" description="EGF-like" evidence="11">
    <location>
        <begin position="2034"/>
        <end position="2071"/>
    </location>
</feature>
<dbReference type="FunFam" id="2.10.25.10:FF:000005">
    <property type="entry name" value="Fibrillin 2"/>
    <property type="match status" value="1"/>
</dbReference>
<dbReference type="eggNOG" id="KOG1217">
    <property type="taxonomic scope" value="Eukaryota"/>
</dbReference>
<dbReference type="PROSITE" id="PS00010">
    <property type="entry name" value="ASX_HYDROXYL"/>
    <property type="match status" value="3"/>
</dbReference>
<feature type="transmembrane region" description="Helical" evidence="9">
    <location>
        <begin position="2427"/>
        <end position="2452"/>
    </location>
</feature>
<feature type="disulfide bond" evidence="7">
    <location>
        <begin position="1696"/>
        <end position="1705"/>
    </location>
</feature>
<keyword evidence="5 7" id="KW-1015">Disulfide bond</keyword>
<feature type="disulfide bond" evidence="7">
    <location>
        <begin position="2295"/>
        <end position="2304"/>
    </location>
</feature>
<feature type="domain" description="EGF-like" evidence="11">
    <location>
        <begin position="2345"/>
        <end position="2376"/>
    </location>
</feature>
<keyword evidence="9" id="KW-0812">Transmembrane</keyword>
<evidence type="ECO:0000256" key="10">
    <source>
        <dbReference type="SAM" id="SignalP"/>
    </source>
</evidence>
<dbReference type="eggNOG" id="KOG1215">
    <property type="taxonomic scope" value="Eukaryota"/>
</dbReference>
<feature type="disulfide bond" evidence="7">
    <location>
        <begin position="2235"/>
        <end position="2245"/>
    </location>
</feature>
<feature type="disulfide bond" evidence="7">
    <location>
        <begin position="2101"/>
        <end position="2110"/>
    </location>
</feature>
<dbReference type="PROSITE" id="PS01187">
    <property type="entry name" value="EGF_CA"/>
    <property type="match status" value="2"/>
</dbReference>
<feature type="disulfide bond" evidence="7">
    <location>
        <begin position="2021"/>
        <end position="2030"/>
    </location>
</feature>
<comment type="similarity">
    <text evidence="1">Belongs to the MIP/aquaporin (TC 1.A.8) family.</text>
</comment>
<dbReference type="OrthoDB" id="4062651at2759"/>
<feature type="disulfide bond" evidence="7">
    <location>
        <begin position="1466"/>
        <end position="1475"/>
    </location>
</feature>
<evidence type="ECO:0000256" key="5">
    <source>
        <dbReference type="ARBA" id="ARBA00023157"/>
    </source>
</evidence>
<feature type="domain" description="EGF-like" evidence="11">
    <location>
        <begin position="2307"/>
        <end position="2344"/>
    </location>
</feature>
<feature type="domain" description="EGF-like" evidence="11">
    <location>
        <begin position="1592"/>
        <end position="1627"/>
    </location>
</feature>
<dbReference type="InterPro" id="IPR051830">
    <property type="entry name" value="NOTCH_homolog"/>
</dbReference>
<feature type="disulfide bond" evidence="7">
    <location>
        <begin position="2200"/>
        <end position="2217"/>
    </location>
</feature>
<feature type="compositionally biased region" description="Low complexity" evidence="8">
    <location>
        <begin position="2486"/>
        <end position="2498"/>
    </location>
</feature>
<keyword evidence="4" id="KW-0677">Repeat</keyword>
<accession>A0A1X7VS84</accession>
<feature type="disulfide bond" evidence="7">
    <location>
        <begin position="2141"/>
        <end position="2150"/>
    </location>
</feature>
<dbReference type="FunFam" id="2.10.25.10:FF:000095">
    <property type="entry name" value="Notch, isoform B"/>
    <property type="match status" value="1"/>
</dbReference>
<feature type="domain" description="EGF-like" evidence="11">
    <location>
        <begin position="1439"/>
        <end position="1476"/>
    </location>
</feature>
<dbReference type="SUPFAM" id="SSF57184">
    <property type="entry name" value="Growth factor receptor domain"/>
    <property type="match status" value="3"/>
</dbReference>
<feature type="domain" description="EGF-like" evidence="11">
    <location>
        <begin position="1089"/>
        <end position="1126"/>
    </location>
</feature>
<feature type="domain" description="EGF-like" evidence="11">
    <location>
        <begin position="1519"/>
        <end position="1556"/>
    </location>
</feature>
<feature type="disulfide bond" evidence="7">
    <location>
        <begin position="2366"/>
        <end position="2375"/>
    </location>
</feature>
<dbReference type="Gene3D" id="2.120.10.30">
    <property type="entry name" value="TolB, C-terminal domain"/>
    <property type="match status" value="2"/>
</dbReference>
<dbReference type="InterPro" id="IPR000033">
    <property type="entry name" value="LDLR_classB_rpt"/>
</dbReference>
<evidence type="ECO:0000313" key="12">
    <source>
        <dbReference type="EnsemblMetazoa" id="Aqu2.1.42680_001"/>
    </source>
</evidence>
<feature type="disulfide bond" evidence="7">
    <location>
        <begin position="2257"/>
        <end position="2266"/>
    </location>
</feature>
<dbReference type="PROSITE" id="PS01186">
    <property type="entry name" value="EGF_2"/>
    <property type="match status" value="11"/>
</dbReference>
<feature type="disulfide bond" evidence="7">
    <location>
        <begin position="1617"/>
        <end position="1626"/>
    </location>
</feature>
<feature type="chain" id="PRO_5012304716" description="EGF-like domain-containing protein" evidence="10">
    <location>
        <begin position="25"/>
        <end position="2506"/>
    </location>
</feature>
<feature type="transmembrane region" description="Helical" evidence="9">
    <location>
        <begin position="1759"/>
        <end position="1781"/>
    </location>
</feature>
<dbReference type="PROSITE" id="PS00221">
    <property type="entry name" value="MIP"/>
    <property type="match status" value="1"/>
</dbReference>
<feature type="disulfide bond" evidence="7">
    <location>
        <begin position="2219"/>
        <end position="2228"/>
    </location>
</feature>
<dbReference type="CDD" id="cd00054">
    <property type="entry name" value="EGF_CA"/>
    <property type="match status" value="10"/>
</dbReference>
<dbReference type="InterPro" id="IPR013032">
    <property type="entry name" value="EGF-like_CS"/>
</dbReference>
<dbReference type="Pfam" id="PF12661">
    <property type="entry name" value="hEGF"/>
    <property type="match status" value="1"/>
</dbReference>
<evidence type="ECO:0000256" key="3">
    <source>
        <dbReference type="ARBA" id="ARBA00022729"/>
    </source>
</evidence>
<dbReference type="SMART" id="SM00181">
    <property type="entry name" value="EGF"/>
    <property type="match status" value="27"/>
</dbReference>
<dbReference type="Pfam" id="PF00008">
    <property type="entry name" value="EGF"/>
    <property type="match status" value="11"/>
</dbReference>
<evidence type="ECO:0000256" key="6">
    <source>
        <dbReference type="ARBA" id="ARBA00023180"/>
    </source>
</evidence>
<feature type="signal peptide" evidence="10">
    <location>
        <begin position="1"/>
        <end position="24"/>
    </location>
</feature>
<feature type="domain" description="EGF-like" evidence="11">
    <location>
        <begin position="513"/>
        <end position="552"/>
    </location>
</feature>
<feature type="domain" description="EGF-like" evidence="11">
    <location>
        <begin position="1674"/>
        <end position="1706"/>
    </location>
</feature>
<feature type="disulfide bond" evidence="7">
    <location>
        <begin position="517"/>
        <end position="527"/>
    </location>
</feature>
<feature type="domain" description="EGF-like" evidence="11">
    <location>
        <begin position="2269"/>
        <end position="2305"/>
    </location>
</feature>
<dbReference type="STRING" id="400682.A0A1X7VS84"/>
<dbReference type="FunFam" id="2.10.25.10:FF:000012">
    <property type="entry name" value="Delta-like protein"/>
    <property type="match status" value="1"/>
</dbReference>
<evidence type="ECO:0000256" key="7">
    <source>
        <dbReference type="PROSITE-ProRule" id="PRU00076"/>
    </source>
</evidence>
<evidence type="ECO:0000256" key="4">
    <source>
        <dbReference type="ARBA" id="ARBA00022737"/>
    </source>
</evidence>
<protein>
    <recommendedName>
        <fullName evidence="11">EGF-like domain-containing protein</fullName>
    </recommendedName>
</protein>
<dbReference type="PANTHER" id="PTHR24033:SF218">
    <property type="entry name" value="EGF-LIKE DOMAIN-CONTAINING PROTEIN"/>
    <property type="match status" value="1"/>
</dbReference>
<comment type="caution">
    <text evidence="7">Lacks conserved residue(s) required for the propagation of feature annotation.</text>
</comment>
<dbReference type="InterPro" id="IPR009030">
    <property type="entry name" value="Growth_fac_rcpt_cys_sf"/>
</dbReference>
<feature type="domain" description="EGF-like" evidence="11">
    <location>
        <begin position="2231"/>
        <end position="2267"/>
    </location>
</feature>
<feature type="domain" description="EGF-like" evidence="11">
    <location>
        <begin position="2114"/>
        <end position="2151"/>
    </location>
</feature>
<dbReference type="InterPro" id="IPR022357">
    <property type="entry name" value="MIP_CS"/>
</dbReference>
<dbReference type="InterPro" id="IPR018097">
    <property type="entry name" value="EGF_Ca-bd_CS"/>
</dbReference>
<feature type="disulfide bond" evidence="7">
    <location>
        <begin position="1503"/>
        <end position="1512"/>
    </location>
</feature>
<dbReference type="InterPro" id="IPR001881">
    <property type="entry name" value="EGF-like_Ca-bd_dom"/>
</dbReference>
<feature type="domain" description="EGF-like" evidence="11">
    <location>
        <begin position="2074"/>
        <end position="2111"/>
    </location>
</feature>
<dbReference type="SMART" id="SM00179">
    <property type="entry name" value="EGF_CA"/>
    <property type="match status" value="18"/>
</dbReference>
<dbReference type="InParanoid" id="A0A1X7VS84"/>
<dbReference type="SMART" id="SM00135">
    <property type="entry name" value="LY"/>
    <property type="match status" value="8"/>
</dbReference>
<evidence type="ECO:0000256" key="2">
    <source>
        <dbReference type="ARBA" id="ARBA00022536"/>
    </source>
</evidence>
<dbReference type="InterPro" id="IPR011042">
    <property type="entry name" value="6-blade_b-propeller_TolB-like"/>
</dbReference>
<dbReference type="GO" id="GO:0005509">
    <property type="term" value="F:calcium ion binding"/>
    <property type="evidence" value="ECO:0007669"/>
    <property type="project" value="InterPro"/>
</dbReference>
<feature type="domain" description="EGF-like" evidence="11">
    <location>
        <begin position="2192"/>
        <end position="2229"/>
    </location>
</feature>
<feature type="disulfide bond" evidence="7">
    <location>
        <begin position="2273"/>
        <end position="2283"/>
    </location>
</feature>
<dbReference type="SUPFAM" id="SSF57196">
    <property type="entry name" value="EGF/Laminin"/>
    <property type="match status" value="11"/>
</dbReference>
<feature type="domain" description="EGF-like" evidence="11">
    <location>
        <begin position="2154"/>
        <end position="2191"/>
    </location>
</feature>
<keyword evidence="9" id="KW-0472">Membrane</keyword>
<proteinExistence type="inferred from homology"/>
<evidence type="ECO:0000259" key="11">
    <source>
        <dbReference type="PROSITE" id="PS50026"/>
    </source>
</evidence>
<evidence type="ECO:0000256" key="9">
    <source>
        <dbReference type="SAM" id="Phobius"/>
    </source>
</evidence>
<dbReference type="FunFam" id="2.10.25.10:FF:000173">
    <property type="entry name" value="Neurogenic locus notch protein 2"/>
    <property type="match status" value="1"/>
</dbReference>
<feature type="domain" description="EGF-like" evidence="11">
    <location>
        <begin position="1477"/>
        <end position="1513"/>
    </location>
</feature>
<evidence type="ECO:0000256" key="1">
    <source>
        <dbReference type="ARBA" id="ARBA00006175"/>
    </source>
</evidence>
<dbReference type="Pfam" id="PF12662">
    <property type="entry name" value="cEGF"/>
    <property type="match status" value="1"/>
</dbReference>
<reference evidence="12" key="1">
    <citation type="submission" date="2017-05" db="UniProtKB">
        <authorList>
            <consortium name="EnsemblMetazoa"/>
        </authorList>
    </citation>
    <scope>IDENTIFICATION</scope>
</reference>
<organism evidence="12">
    <name type="scientific">Amphimedon queenslandica</name>
    <name type="common">Sponge</name>
    <dbReference type="NCBI Taxonomy" id="400682"/>
    <lineage>
        <taxon>Eukaryota</taxon>
        <taxon>Metazoa</taxon>
        <taxon>Porifera</taxon>
        <taxon>Demospongiae</taxon>
        <taxon>Heteroscleromorpha</taxon>
        <taxon>Haplosclerida</taxon>
        <taxon>Niphatidae</taxon>
        <taxon>Amphimedon</taxon>
    </lineage>
</organism>
<keyword evidence="3 10" id="KW-0732">Signal</keyword>
<feature type="disulfide bond" evidence="7">
    <location>
        <begin position="2334"/>
        <end position="2343"/>
    </location>
</feature>
<feature type="domain" description="EGF-like" evidence="11">
    <location>
        <begin position="1635"/>
        <end position="1672"/>
    </location>
</feature>
<dbReference type="Gene3D" id="2.10.25.10">
    <property type="entry name" value="Laminin"/>
    <property type="match status" value="22"/>
</dbReference>
<dbReference type="PROSITE" id="PS50026">
    <property type="entry name" value="EGF_3"/>
    <property type="match status" value="18"/>
</dbReference>
<dbReference type="CDD" id="cd11304">
    <property type="entry name" value="Cadherin_repeat"/>
    <property type="match status" value="1"/>
</dbReference>
<dbReference type="Pfam" id="PF14670">
    <property type="entry name" value="FXa_inhibition"/>
    <property type="match status" value="2"/>
</dbReference>
<name>A0A1X7VS84_AMPQE</name>
<keyword evidence="9" id="KW-1133">Transmembrane helix</keyword>
<keyword evidence="6" id="KW-0325">Glycoprotein</keyword>
<dbReference type="EnsemblMetazoa" id="Aqu2.1.42680_001">
    <property type="protein sequence ID" value="Aqu2.1.42680_001"/>
    <property type="gene ID" value="Aqu2.1.42680"/>
</dbReference>
<evidence type="ECO:0000256" key="8">
    <source>
        <dbReference type="SAM" id="MobiDB-lite"/>
    </source>
</evidence>
<feature type="disulfide bond" evidence="7">
    <location>
        <begin position="2061"/>
        <end position="2070"/>
    </location>
</feature>
<feature type="disulfide bond" evidence="7">
    <location>
        <begin position="1546"/>
        <end position="1555"/>
    </location>
</feature>
<dbReference type="PROSITE" id="PS51257">
    <property type="entry name" value="PROKAR_LIPOPROTEIN"/>
    <property type="match status" value="1"/>
</dbReference>
<feature type="region of interest" description="Disordered" evidence="8">
    <location>
        <begin position="2481"/>
        <end position="2506"/>
    </location>
</feature>
<dbReference type="PROSITE" id="PS00022">
    <property type="entry name" value="EGF_1"/>
    <property type="match status" value="14"/>
</dbReference>
<feature type="disulfide bond" evidence="7">
    <location>
        <begin position="2181"/>
        <end position="2190"/>
    </location>
</feature>